<dbReference type="InterPro" id="IPR001940">
    <property type="entry name" value="Peptidase_S1C"/>
</dbReference>
<dbReference type="PRINTS" id="PR00834">
    <property type="entry name" value="PROTEASES2C"/>
</dbReference>
<evidence type="ECO:0000256" key="1">
    <source>
        <dbReference type="SAM" id="MobiDB-lite"/>
    </source>
</evidence>
<feature type="region of interest" description="Disordered" evidence="1">
    <location>
        <begin position="248"/>
        <end position="280"/>
    </location>
</feature>
<dbReference type="GO" id="GO:0006508">
    <property type="term" value="P:proteolysis"/>
    <property type="evidence" value="ECO:0007669"/>
    <property type="project" value="InterPro"/>
</dbReference>
<dbReference type="GO" id="GO:0004252">
    <property type="term" value="F:serine-type endopeptidase activity"/>
    <property type="evidence" value="ECO:0007669"/>
    <property type="project" value="InterPro"/>
</dbReference>
<feature type="compositionally biased region" description="Basic and acidic residues" evidence="1">
    <location>
        <begin position="250"/>
        <end position="266"/>
    </location>
</feature>
<dbReference type="Pfam" id="PF13365">
    <property type="entry name" value="Trypsin_2"/>
    <property type="match status" value="1"/>
</dbReference>
<dbReference type="AlphaFoldDB" id="A0A6M3L5J6"/>
<evidence type="ECO:0000313" key="2">
    <source>
        <dbReference type="EMBL" id="QJA89529.1"/>
    </source>
</evidence>
<dbReference type="SUPFAM" id="SSF50494">
    <property type="entry name" value="Trypsin-like serine proteases"/>
    <property type="match status" value="1"/>
</dbReference>
<sequence>MKIERELLLPNVRVRSVSGSGGAGGSGTVLYSAPNGGGGNSTYILTNHHVVENNIEVQKKWSPLLKKKVDMDILGTVEVHFFKWQYSSRAIGATEISADIMTYDVEEDLALLKIRDEDPAPAVAKMFPRGKEKNLRLGEPLYAIGAGMGEAPVITQGILSQFGREIDNREFWLSTAPTIFGNSGGAVYLTETQEFLGVPARIAVVASFFGSDAITHLSYFIPITRVYGFLEAQMFRFIYDPENFTEAEESQARDEARKAEERKLVGGDEGGGGKKKHARS</sequence>
<accession>A0A6M3L5J6</accession>
<name>A0A6M3L5J6_9ZZZZ</name>
<dbReference type="EMBL" id="MT142852">
    <property type="protein sequence ID" value="QJA89529.1"/>
    <property type="molecule type" value="Genomic_DNA"/>
</dbReference>
<gene>
    <name evidence="2" type="ORF">MM415B02532_0001</name>
</gene>
<proteinExistence type="predicted"/>
<dbReference type="Gene3D" id="2.40.10.10">
    <property type="entry name" value="Trypsin-like serine proteases"/>
    <property type="match status" value="2"/>
</dbReference>
<reference evidence="2" key="1">
    <citation type="submission" date="2020-03" db="EMBL/GenBank/DDBJ databases">
        <title>The deep terrestrial virosphere.</title>
        <authorList>
            <person name="Holmfeldt K."/>
            <person name="Nilsson E."/>
            <person name="Simone D."/>
            <person name="Lopez-Fernandez M."/>
            <person name="Wu X."/>
            <person name="de Brujin I."/>
            <person name="Lundin D."/>
            <person name="Andersson A."/>
            <person name="Bertilsson S."/>
            <person name="Dopson M."/>
        </authorList>
    </citation>
    <scope>NUCLEOTIDE SEQUENCE</scope>
    <source>
        <strain evidence="2">MM415B02532</strain>
    </source>
</reference>
<organism evidence="2">
    <name type="scientific">viral metagenome</name>
    <dbReference type="NCBI Taxonomy" id="1070528"/>
    <lineage>
        <taxon>unclassified sequences</taxon>
        <taxon>metagenomes</taxon>
        <taxon>organismal metagenomes</taxon>
    </lineage>
</organism>
<dbReference type="InterPro" id="IPR043504">
    <property type="entry name" value="Peptidase_S1_PA_chymotrypsin"/>
</dbReference>
<protein>
    <submittedName>
        <fullName evidence="2">Putative trypsin-like peptidase domain containing protein</fullName>
    </submittedName>
</protein>
<dbReference type="PANTHER" id="PTHR43019">
    <property type="entry name" value="SERINE ENDOPROTEASE DEGS"/>
    <property type="match status" value="1"/>
</dbReference>
<dbReference type="PANTHER" id="PTHR43019:SF23">
    <property type="entry name" value="PROTEASE DO-LIKE 5, CHLOROPLASTIC"/>
    <property type="match status" value="1"/>
</dbReference>
<dbReference type="InterPro" id="IPR009003">
    <property type="entry name" value="Peptidase_S1_PA"/>
</dbReference>